<evidence type="ECO:0000256" key="1">
    <source>
        <dbReference type="ARBA" id="ARBA00008903"/>
    </source>
</evidence>
<dbReference type="EMBL" id="FZOW01000003">
    <property type="protein sequence ID" value="SNS49802.1"/>
    <property type="molecule type" value="Genomic_DNA"/>
</dbReference>
<sequence length="325" mass="33446">MTLILSHSDITTLIDRAEIHDAVERAHADLALGAADNPGPISMALPNGGSAIPMTAAGSGLSSVKLLSDMPANSARGLPTQRSTIVVSSAETGECEGILDGRAVTAIRTAAASAVATAHLSRTNSTVLGLVGAGTLAIEHTRAISRIRGIEKVVVWSRSASTVQRYAEAVADLGVTVEHAGSVRDVIEVADVLCTLTPSKDPIVQGVWFHPGLHINAVGAPPRPDHREIDSTGMKLATVFVDATSTTLAKSGDAILAVADGVISESDLAVELGHVIVGSKPGRTSEDEVTLFDSVGIGLQDLVSARTLIRRARLSGVGTEVDLTA</sequence>
<dbReference type="GO" id="GO:0019752">
    <property type="term" value="P:carboxylic acid metabolic process"/>
    <property type="evidence" value="ECO:0007669"/>
    <property type="project" value="UniProtKB-ARBA"/>
</dbReference>
<name>A0A239F0W5_9NOCA</name>
<comment type="similarity">
    <text evidence="1">Belongs to the ornithine cyclodeaminase/mu-crystallin family.</text>
</comment>
<dbReference type="SUPFAM" id="SSF51735">
    <property type="entry name" value="NAD(P)-binding Rossmann-fold domains"/>
    <property type="match status" value="1"/>
</dbReference>
<dbReference type="PANTHER" id="PTHR13812">
    <property type="entry name" value="KETIMINE REDUCTASE MU-CRYSTALLIN"/>
    <property type="match status" value="1"/>
</dbReference>
<dbReference type="FunFam" id="3.40.50.720:FF:000311">
    <property type="entry name" value="Ornithine cyclodeaminase"/>
    <property type="match status" value="1"/>
</dbReference>
<dbReference type="OrthoDB" id="7209364at2"/>
<dbReference type="Gene3D" id="3.30.1780.10">
    <property type="entry name" value="ornithine cyclodeaminase, domain 1"/>
    <property type="match status" value="1"/>
</dbReference>
<accession>A0A239F0W5</accession>
<gene>
    <name evidence="2" type="ORF">SAMN05421642_10316</name>
</gene>
<reference evidence="3" key="1">
    <citation type="submission" date="2017-06" db="EMBL/GenBank/DDBJ databases">
        <authorList>
            <person name="Varghese N."/>
            <person name="Submissions S."/>
        </authorList>
    </citation>
    <scope>NUCLEOTIDE SEQUENCE [LARGE SCALE GENOMIC DNA]</scope>
    <source>
        <strain evidence="3">JCM 23211</strain>
    </source>
</reference>
<dbReference type="Gene3D" id="3.40.50.720">
    <property type="entry name" value="NAD(P)-binding Rossmann-like Domain"/>
    <property type="match status" value="1"/>
</dbReference>
<dbReference type="GO" id="GO:0005737">
    <property type="term" value="C:cytoplasm"/>
    <property type="evidence" value="ECO:0007669"/>
    <property type="project" value="TreeGrafter"/>
</dbReference>
<dbReference type="PANTHER" id="PTHR13812:SF19">
    <property type="entry name" value="KETIMINE REDUCTASE MU-CRYSTALLIN"/>
    <property type="match status" value="1"/>
</dbReference>
<evidence type="ECO:0000313" key="2">
    <source>
        <dbReference type="EMBL" id="SNS49802.1"/>
    </source>
</evidence>
<dbReference type="AlphaFoldDB" id="A0A239F0W5"/>
<dbReference type="GO" id="GO:0016491">
    <property type="term" value="F:oxidoreductase activity"/>
    <property type="evidence" value="ECO:0007669"/>
    <property type="project" value="UniProtKB-ARBA"/>
</dbReference>
<protein>
    <submittedName>
        <fullName evidence="2">Ornithine cyclodeaminase/alanine dehydrogenase</fullName>
    </submittedName>
</protein>
<dbReference type="Proteomes" id="UP000198327">
    <property type="component" value="Unassembled WGS sequence"/>
</dbReference>
<keyword evidence="3" id="KW-1185">Reference proteome</keyword>
<proteinExistence type="inferred from homology"/>
<dbReference type="RefSeq" id="WP_089243977.1">
    <property type="nucleotide sequence ID" value="NZ_FZOW01000003.1"/>
</dbReference>
<dbReference type="Pfam" id="PF02423">
    <property type="entry name" value="OCD_Mu_crystall"/>
    <property type="match status" value="1"/>
</dbReference>
<evidence type="ECO:0000313" key="3">
    <source>
        <dbReference type="Proteomes" id="UP000198327"/>
    </source>
</evidence>
<dbReference type="InterPro" id="IPR003462">
    <property type="entry name" value="ODC_Mu_crystall"/>
</dbReference>
<dbReference type="InterPro" id="IPR023401">
    <property type="entry name" value="ODC_N"/>
</dbReference>
<dbReference type="InterPro" id="IPR036291">
    <property type="entry name" value="NAD(P)-bd_dom_sf"/>
</dbReference>
<dbReference type="PIRSF" id="PIRSF001439">
    <property type="entry name" value="CryM"/>
    <property type="match status" value="1"/>
</dbReference>
<organism evidence="2 3">
    <name type="scientific">Rhodococcoides kyotonense</name>
    <dbReference type="NCBI Taxonomy" id="398843"/>
    <lineage>
        <taxon>Bacteria</taxon>
        <taxon>Bacillati</taxon>
        <taxon>Actinomycetota</taxon>
        <taxon>Actinomycetes</taxon>
        <taxon>Mycobacteriales</taxon>
        <taxon>Nocardiaceae</taxon>
        <taxon>Rhodococcoides</taxon>
    </lineage>
</organism>